<evidence type="ECO:0000313" key="3">
    <source>
        <dbReference type="Proteomes" id="UP001151529"/>
    </source>
</evidence>
<keyword evidence="1" id="KW-0472">Membrane</keyword>
<dbReference type="EMBL" id="JAPFFL010000015">
    <property type="protein sequence ID" value="KAJ6676942.1"/>
    <property type="molecule type" value="Genomic_DNA"/>
</dbReference>
<organism evidence="2 3">
    <name type="scientific">Salix viminalis</name>
    <name type="common">Common osier</name>
    <name type="synonym">Basket willow</name>
    <dbReference type="NCBI Taxonomy" id="40686"/>
    <lineage>
        <taxon>Eukaryota</taxon>
        <taxon>Viridiplantae</taxon>
        <taxon>Streptophyta</taxon>
        <taxon>Embryophyta</taxon>
        <taxon>Tracheophyta</taxon>
        <taxon>Spermatophyta</taxon>
        <taxon>Magnoliopsida</taxon>
        <taxon>eudicotyledons</taxon>
        <taxon>Gunneridae</taxon>
        <taxon>Pentapetalae</taxon>
        <taxon>rosids</taxon>
        <taxon>fabids</taxon>
        <taxon>Malpighiales</taxon>
        <taxon>Salicaceae</taxon>
        <taxon>Saliceae</taxon>
        <taxon>Salix</taxon>
    </lineage>
</organism>
<comment type="caution">
    <text evidence="2">The sequence shown here is derived from an EMBL/GenBank/DDBJ whole genome shotgun (WGS) entry which is preliminary data.</text>
</comment>
<dbReference type="AlphaFoldDB" id="A0A9Q0NW12"/>
<feature type="transmembrane region" description="Helical" evidence="1">
    <location>
        <begin position="12"/>
        <end position="34"/>
    </location>
</feature>
<gene>
    <name evidence="2" type="ORF">OIU85_010152</name>
</gene>
<keyword evidence="3" id="KW-1185">Reference proteome</keyword>
<proteinExistence type="predicted"/>
<accession>A0A9Q0NW12</accession>
<evidence type="ECO:0000313" key="2">
    <source>
        <dbReference type="EMBL" id="KAJ6676942.1"/>
    </source>
</evidence>
<keyword evidence="1" id="KW-1133">Transmembrane helix</keyword>
<keyword evidence="1" id="KW-0812">Transmembrane</keyword>
<reference evidence="2" key="2">
    <citation type="journal article" date="2023" name="Int. J. Mol. Sci.">
        <title>De Novo Assembly and Annotation of 11 Diverse Shrub Willow (Salix) Genomes Reveals Novel Gene Organization in Sex-Linked Regions.</title>
        <authorList>
            <person name="Hyden B."/>
            <person name="Feng K."/>
            <person name="Yates T.B."/>
            <person name="Jawdy S."/>
            <person name="Cereghino C."/>
            <person name="Smart L.B."/>
            <person name="Muchero W."/>
        </authorList>
    </citation>
    <scope>NUCLEOTIDE SEQUENCE [LARGE SCALE GENOMIC DNA]</scope>
    <source>
        <tissue evidence="2">Shoot tip</tissue>
    </source>
</reference>
<reference evidence="2" key="1">
    <citation type="submission" date="2022-11" db="EMBL/GenBank/DDBJ databases">
        <authorList>
            <person name="Hyden B.L."/>
            <person name="Feng K."/>
            <person name="Yates T."/>
            <person name="Jawdy S."/>
            <person name="Smart L.B."/>
            <person name="Muchero W."/>
        </authorList>
    </citation>
    <scope>NUCLEOTIDE SEQUENCE</scope>
    <source>
        <tissue evidence="2">Shoot tip</tissue>
    </source>
</reference>
<name>A0A9Q0NW12_SALVM</name>
<evidence type="ECO:0000256" key="1">
    <source>
        <dbReference type="SAM" id="Phobius"/>
    </source>
</evidence>
<protein>
    <submittedName>
        <fullName evidence="2">Uncharacterized protein</fullName>
    </submittedName>
</protein>
<sequence length="137" mass="15655">MAATSSLEMTSFFLWMVTAFPSSTYGFSLLVVALHHNSNKPMVWKGQQFHGADLIARLDLESWGRYDLHDSRIQAPLRPSLQRYCIVMTHDITLRYEIYPFRASRDVIHGCSKRDGFNICQDFSHCVTPVSQLLGLS</sequence>
<dbReference type="Proteomes" id="UP001151529">
    <property type="component" value="Chromosome 15Z"/>
</dbReference>